<feature type="non-terminal residue" evidence="2">
    <location>
        <position position="36"/>
    </location>
</feature>
<accession>A0A392QN95</accession>
<protein>
    <submittedName>
        <fullName evidence="2">Uncharacterized protein</fullName>
    </submittedName>
</protein>
<sequence length="36" mass="4539">MRENVRGEEVGEEHRCWTDGERRRQEEERCSDEMKW</sequence>
<evidence type="ECO:0000256" key="1">
    <source>
        <dbReference type="SAM" id="MobiDB-lite"/>
    </source>
</evidence>
<proteinExistence type="predicted"/>
<organism evidence="2 3">
    <name type="scientific">Trifolium medium</name>
    <dbReference type="NCBI Taxonomy" id="97028"/>
    <lineage>
        <taxon>Eukaryota</taxon>
        <taxon>Viridiplantae</taxon>
        <taxon>Streptophyta</taxon>
        <taxon>Embryophyta</taxon>
        <taxon>Tracheophyta</taxon>
        <taxon>Spermatophyta</taxon>
        <taxon>Magnoliopsida</taxon>
        <taxon>eudicotyledons</taxon>
        <taxon>Gunneridae</taxon>
        <taxon>Pentapetalae</taxon>
        <taxon>rosids</taxon>
        <taxon>fabids</taxon>
        <taxon>Fabales</taxon>
        <taxon>Fabaceae</taxon>
        <taxon>Papilionoideae</taxon>
        <taxon>50 kb inversion clade</taxon>
        <taxon>NPAAA clade</taxon>
        <taxon>Hologalegina</taxon>
        <taxon>IRL clade</taxon>
        <taxon>Trifolieae</taxon>
        <taxon>Trifolium</taxon>
    </lineage>
</organism>
<evidence type="ECO:0000313" key="3">
    <source>
        <dbReference type="Proteomes" id="UP000265520"/>
    </source>
</evidence>
<name>A0A392QN95_9FABA</name>
<dbReference type="Proteomes" id="UP000265520">
    <property type="component" value="Unassembled WGS sequence"/>
</dbReference>
<comment type="caution">
    <text evidence="2">The sequence shown here is derived from an EMBL/GenBank/DDBJ whole genome shotgun (WGS) entry which is preliminary data.</text>
</comment>
<keyword evidence="3" id="KW-1185">Reference proteome</keyword>
<dbReference type="EMBL" id="LXQA010146654">
    <property type="protein sequence ID" value="MCI25332.1"/>
    <property type="molecule type" value="Genomic_DNA"/>
</dbReference>
<dbReference type="AlphaFoldDB" id="A0A392QN95"/>
<feature type="region of interest" description="Disordered" evidence="1">
    <location>
        <begin position="1"/>
        <end position="24"/>
    </location>
</feature>
<evidence type="ECO:0000313" key="2">
    <source>
        <dbReference type="EMBL" id="MCI25332.1"/>
    </source>
</evidence>
<reference evidence="2 3" key="1">
    <citation type="journal article" date="2018" name="Front. Plant Sci.">
        <title>Red Clover (Trifolium pratense) and Zigzag Clover (T. medium) - A Picture of Genomic Similarities and Differences.</title>
        <authorList>
            <person name="Dluhosova J."/>
            <person name="Istvanek J."/>
            <person name="Nedelnik J."/>
            <person name="Repkova J."/>
        </authorList>
    </citation>
    <scope>NUCLEOTIDE SEQUENCE [LARGE SCALE GENOMIC DNA]</scope>
    <source>
        <strain evidence="3">cv. 10/8</strain>
        <tissue evidence="2">Leaf</tissue>
    </source>
</reference>